<comment type="subcellular location">
    <subcellularLocation>
        <location evidence="1">Cytoplasm</location>
        <location evidence="1">Cytoskeleton</location>
        <location evidence="1">Cilium basal body</location>
    </subcellularLocation>
    <subcellularLocation>
        <location evidence="2">Cytoplasm</location>
        <location evidence="2">Cytoskeleton</location>
        <location evidence="2">Microtubule organizing center</location>
        <location evidence="2">Centrosome</location>
    </subcellularLocation>
</comment>
<evidence type="ECO:0000256" key="10">
    <source>
        <dbReference type="SAM" id="MobiDB-lite"/>
    </source>
</evidence>
<evidence type="ECO:0000256" key="3">
    <source>
        <dbReference type="ARBA" id="ARBA00010767"/>
    </source>
</evidence>
<dbReference type="AlphaFoldDB" id="A0A3Q0GDK3"/>
<protein>
    <recommendedName>
        <fullName evidence="4">Centrosomal protein kizuna</fullName>
    </recommendedName>
    <alternativeName>
        <fullName evidence="9">Polo-like kinase 1 substrate 1</fullName>
    </alternativeName>
</protein>
<evidence type="ECO:0000256" key="6">
    <source>
        <dbReference type="ARBA" id="ARBA00023212"/>
    </source>
</evidence>
<dbReference type="PANTHER" id="PTHR16299:SF2">
    <property type="entry name" value="CENTROSOMAL PROTEIN KIZUNA"/>
    <property type="match status" value="1"/>
</dbReference>
<feature type="region of interest" description="Disordered" evidence="10">
    <location>
        <begin position="180"/>
        <end position="201"/>
    </location>
</feature>
<evidence type="ECO:0000313" key="11">
    <source>
        <dbReference type="Proteomes" id="UP000189705"/>
    </source>
</evidence>
<accession>A0A3Q0GDK3</accession>
<dbReference type="KEGG" id="asn:102374108"/>
<keyword evidence="11" id="KW-1185">Reference proteome</keyword>
<dbReference type="Proteomes" id="UP000189705">
    <property type="component" value="Unplaced"/>
</dbReference>
<evidence type="ECO:0000256" key="9">
    <source>
        <dbReference type="ARBA" id="ARBA00031153"/>
    </source>
</evidence>
<sequence>MRGAPPTGSAGEGASPHPPRGHGERLGALQLRLRDCETKRLELERKLFEYSRSDVCRAKLKYAKLKKYLKEICERQKNAILRNQELLKEFDHIEARFRTFPSSERLQKLKVQNEKEINSTLILDKNNMLIKGDKKEGNNKQKLLVARQAGINTGTAMSRGLYHPATIFMGRQMSAISSIEDFSTQQKSSQPTKSFSISDPHSCRQAVQSSNMTDSCVVQTNSDIQCLNKSDKIDGKTYLPIGEKMPVTSSISSENGGTHFLETESNTNNGNSNLVESKKSAQLNSLLHERLSPENRTADFKSDSCSRSVEEVLAAEHFVAKEERSKQQSPLVSPPKHIVSENEHPREGFPDSDHNTGNLWPTGDIQELENESLDTSSDLTVSVSEEDQIINAADQLDGLGDVDSKMALKSVNLKKEKGIQPTEDHFSLQTGATDDDPSANSTMQDCLSFEGFSHLLQFIEDLVEKAGPEYMTLYQSGTISASKMKQLISFCNQTENVKKEDLEACEAVVLHQLQRLLQSTFNGCLLPEKTLNDRGRIMDEKQARSDQSLDFAMLWERLSKHILFLKKHNVLLTEEVKEMFGILLISERNSPGGQATPLLREIFPEECEDRSSIHSNESSYSLPSVQNDNGEIKQAKHALWLDNTGTREQEITSWCEDESKEESLVEKIPITGLNTGNREKTERSNKISSEASFSSSDGRSPLSRTESKRRVIPAIKSKAAAQEGSVQTHGFWSRRWRKQPAGFLSGVSLMTATQKLKLLCVRRPKTHMQMNLMTSMTKTLRLVKKMKEVNCICFDIWLDIPVMCSISSWYLDFSLAVQMLAIKYKVFISLDICFLLN</sequence>
<keyword evidence="7" id="KW-0966">Cell projection</keyword>
<dbReference type="GeneID" id="102374108"/>
<feature type="region of interest" description="Disordered" evidence="10">
    <location>
        <begin position="320"/>
        <end position="360"/>
    </location>
</feature>
<dbReference type="CTD" id="55857"/>
<dbReference type="RefSeq" id="XP_025057756.1">
    <property type="nucleotide sequence ID" value="XM_025201971.1"/>
</dbReference>
<evidence type="ECO:0000313" key="12">
    <source>
        <dbReference type="RefSeq" id="XP_025057756.1"/>
    </source>
</evidence>
<dbReference type="STRING" id="38654.A0A3Q0GDK3"/>
<reference evidence="12" key="1">
    <citation type="submission" date="2025-08" db="UniProtKB">
        <authorList>
            <consortium name="RefSeq"/>
        </authorList>
    </citation>
    <scope>IDENTIFICATION</scope>
</reference>
<evidence type="ECO:0000256" key="5">
    <source>
        <dbReference type="ARBA" id="ARBA00022490"/>
    </source>
</evidence>
<evidence type="ECO:0000256" key="2">
    <source>
        <dbReference type="ARBA" id="ARBA00004300"/>
    </source>
</evidence>
<gene>
    <name evidence="12" type="primary">KIZ</name>
</gene>
<dbReference type="GO" id="GO:0007051">
    <property type="term" value="P:spindle organization"/>
    <property type="evidence" value="ECO:0007669"/>
    <property type="project" value="InterPro"/>
</dbReference>
<evidence type="ECO:0000256" key="7">
    <source>
        <dbReference type="ARBA" id="ARBA00023273"/>
    </source>
</evidence>
<keyword evidence="6" id="KW-0206">Cytoskeleton</keyword>
<comment type="function">
    <text evidence="8">Centrosomal protein required for establishing a robust mitotic centrosome architecture that can endure the forces that converge on the centrosomes during spindle formation. Required for stabilizing the expanded pericentriolar material around the centriole.</text>
</comment>
<feature type="compositionally biased region" description="Low complexity" evidence="10">
    <location>
        <begin position="182"/>
        <end position="196"/>
    </location>
</feature>
<feature type="region of interest" description="Disordered" evidence="10">
    <location>
        <begin position="666"/>
        <end position="711"/>
    </location>
</feature>
<evidence type="ECO:0000256" key="1">
    <source>
        <dbReference type="ARBA" id="ARBA00004120"/>
    </source>
</evidence>
<feature type="compositionally biased region" description="Basic and acidic residues" evidence="10">
    <location>
        <begin position="338"/>
        <end position="354"/>
    </location>
</feature>
<dbReference type="InParanoid" id="A0A3Q0GDK3"/>
<comment type="similarity">
    <text evidence="3">Belongs to the kizuna family.</text>
</comment>
<name>A0A3Q0GDK3_ALLSI</name>
<dbReference type="PANTHER" id="PTHR16299">
    <property type="entry name" value="CENTROSOMAL PROTEIN KIZUNA"/>
    <property type="match status" value="1"/>
</dbReference>
<feature type="region of interest" description="Disordered" evidence="10">
    <location>
        <begin position="1"/>
        <end position="24"/>
    </location>
</feature>
<evidence type="ECO:0000256" key="8">
    <source>
        <dbReference type="ARBA" id="ARBA00024919"/>
    </source>
</evidence>
<dbReference type="GO" id="GO:0005813">
    <property type="term" value="C:centrosome"/>
    <property type="evidence" value="ECO:0007669"/>
    <property type="project" value="UniProtKB-SubCell"/>
</dbReference>
<dbReference type="FunCoup" id="A0A3Q0GDK3">
    <property type="interactions" value="280"/>
</dbReference>
<organism evidence="11 12">
    <name type="scientific">Alligator sinensis</name>
    <name type="common">Chinese alligator</name>
    <dbReference type="NCBI Taxonomy" id="38654"/>
    <lineage>
        <taxon>Eukaryota</taxon>
        <taxon>Metazoa</taxon>
        <taxon>Chordata</taxon>
        <taxon>Craniata</taxon>
        <taxon>Vertebrata</taxon>
        <taxon>Euteleostomi</taxon>
        <taxon>Archelosauria</taxon>
        <taxon>Archosauria</taxon>
        <taxon>Crocodylia</taxon>
        <taxon>Alligatoridae</taxon>
        <taxon>Alligatorinae</taxon>
        <taxon>Alligator</taxon>
    </lineage>
</organism>
<evidence type="ECO:0000256" key="4">
    <source>
        <dbReference type="ARBA" id="ARBA00013872"/>
    </source>
</evidence>
<dbReference type="InterPro" id="IPR026742">
    <property type="entry name" value="Centrosomal_kizuma"/>
</dbReference>
<proteinExistence type="inferred from homology"/>
<feature type="compositionally biased region" description="Polar residues" evidence="10">
    <location>
        <begin position="686"/>
        <end position="704"/>
    </location>
</feature>
<keyword evidence="5" id="KW-0963">Cytoplasm</keyword>